<keyword evidence="2" id="KW-0812">Transmembrane</keyword>
<gene>
    <name evidence="3" type="ORF">AY586_08095</name>
</gene>
<evidence type="ECO:0000313" key="3">
    <source>
        <dbReference type="EMBL" id="KXX65878.1"/>
    </source>
</evidence>
<name>A0ABR5VJG5_MARGR</name>
<reference evidence="3 4" key="1">
    <citation type="submission" date="2016-02" db="EMBL/GenBank/DDBJ databases">
        <title>Genome sequence of Marichromatium gracile YL-28, a purple sulfur bacterium.</title>
        <authorList>
            <person name="Zhao C."/>
            <person name="Hong X."/>
            <person name="Chen S."/>
            <person name="Yang S."/>
        </authorList>
    </citation>
    <scope>NUCLEOTIDE SEQUENCE [LARGE SCALE GENOMIC DNA]</scope>
    <source>
        <strain evidence="3 4">YL28</strain>
    </source>
</reference>
<comment type="caution">
    <text evidence="3">The sequence shown here is derived from an EMBL/GenBank/DDBJ whole genome shotgun (WGS) entry which is preliminary data.</text>
</comment>
<feature type="transmembrane region" description="Helical" evidence="2">
    <location>
        <begin position="46"/>
        <end position="70"/>
    </location>
</feature>
<feature type="transmembrane region" description="Helical" evidence="2">
    <location>
        <begin position="77"/>
        <end position="99"/>
    </location>
</feature>
<proteinExistence type="predicted"/>
<evidence type="ECO:0000256" key="2">
    <source>
        <dbReference type="SAM" id="Phobius"/>
    </source>
</evidence>
<evidence type="ECO:0008006" key="5">
    <source>
        <dbReference type="Google" id="ProtNLM"/>
    </source>
</evidence>
<feature type="region of interest" description="Disordered" evidence="1">
    <location>
        <begin position="1"/>
        <end position="21"/>
    </location>
</feature>
<evidence type="ECO:0000313" key="4">
    <source>
        <dbReference type="Proteomes" id="UP000075766"/>
    </source>
</evidence>
<dbReference type="EMBL" id="LSYU01000028">
    <property type="protein sequence ID" value="KXX65878.1"/>
    <property type="molecule type" value="Genomic_DNA"/>
</dbReference>
<keyword evidence="4" id="KW-1185">Reference proteome</keyword>
<sequence>MGGVHEQAPGARQADGAHPHLLQGSRPPARRRLAALNQGPGVVESLFTSALVIDLILGLVALEALALTLIHRWSGKGLPAAEVIGFLLSGAFLLLALRAALTDAWWGWVGLWLTASLFAHLFDLIRRWRGH</sequence>
<accession>A0ABR5VJG5</accession>
<keyword evidence="2" id="KW-1133">Transmembrane helix</keyword>
<protein>
    <recommendedName>
        <fullName evidence="5">DUF2568 domain-containing protein</fullName>
    </recommendedName>
</protein>
<keyword evidence="2" id="KW-0472">Membrane</keyword>
<organism evidence="3 4">
    <name type="scientific">Marichromatium gracile</name>
    <name type="common">Chromatium gracile</name>
    <dbReference type="NCBI Taxonomy" id="1048"/>
    <lineage>
        <taxon>Bacteria</taxon>
        <taxon>Pseudomonadati</taxon>
        <taxon>Pseudomonadota</taxon>
        <taxon>Gammaproteobacteria</taxon>
        <taxon>Chromatiales</taxon>
        <taxon>Chromatiaceae</taxon>
        <taxon>Marichromatium</taxon>
    </lineage>
</organism>
<dbReference type="Proteomes" id="UP000075766">
    <property type="component" value="Unassembled WGS sequence"/>
</dbReference>
<feature type="transmembrane region" description="Helical" evidence="2">
    <location>
        <begin position="105"/>
        <end position="125"/>
    </location>
</feature>
<evidence type="ECO:0000256" key="1">
    <source>
        <dbReference type="SAM" id="MobiDB-lite"/>
    </source>
</evidence>